<feature type="non-terminal residue" evidence="1">
    <location>
        <position position="60"/>
    </location>
</feature>
<comment type="caution">
    <text evidence="1">The sequence shown here is derived from an EMBL/GenBank/DDBJ whole genome shotgun (WGS) entry which is preliminary data.</text>
</comment>
<keyword evidence="2" id="KW-1185">Reference proteome</keyword>
<dbReference type="AlphaFoldDB" id="A0A7J9M8Y5"/>
<gene>
    <name evidence="1" type="ORF">Goshw_025217</name>
</gene>
<protein>
    <submittedName>
        <fullName evidence="1">Uncharacterized protein</fullName>
    </submittedName>
</protein>
<organism evidence="1 2">
    <name type="scientific">Gossypium schwendimanii</name>
    <name type="common">Cotton</name>
    <dbReference type="NCBI Taxonomy" id="34291"/>
    <lineage>
        <taxon>Eukaryota</taxon>
        <taxon>Viridiplantae</taxon>
        <taxon>Streptophyta</taxon>
        <taxon>Embryophyta</taxon>
        <taxon>Tracheophyta</taxon>
        <taxon>Spermatophyta</taxon>
        <taxon>Magnoliopsida</taxon>
        <taxon>eudicotyledons</taxon>
        <taxon>Gunneridae</taxon>
        <taxon>Pentapetalae</taxon>
        <taxon>rosids</taxon>
        <taxon>malvids</taxon>
        <taxon>Malvales</taxon>
        <taxon>Malvaceae</taxon>
        <taxon>Malvoideae</taxon>
        <taxon>Gossypium</taxon>
    </lineage>
</organism>
<evidence type="ECO:0000313" key="1">
    <source>
        <dbReference type="EMBL" id="MBA0866869.1"/>
    </source>
</evidence>
<sequence>METSHDSDHLDKFDEISQSHFQKFVDSNTNDINKFSKEIDDEDDDNYERLLEEKEDNDGD</sequence>
<proteinExistence type="predicted"/>
<reference evidence="1 2" key="1">
    <citation type="journal article" date="2019" name="Genome Biol. Evol.">
        <title>Insights into the evolution of the New World diploid cottons (Gossypium, subgenus Houzingenia) based on genome sequencing.</title>
        <authorList>
            <person name="Grover C.E."/>
            <person name="Arick M.A. 2nd"/>
            <person name="Thrash A."/>
            <person name="Conover J.L."/>
            <person name="Sanders W.S."/>
            <person name="Peterson D.G."/>
            <person name="Frelichowski J.E."/>
            <person name="Scheffler J.A."/>
            <person name="Scheffler B.E."/>
            <person name="Wendel J.F."/>
        </authorList>
    </citation>
    <scope>NUCLEOTIDE SEQUENCE [LARGE SCALE GENOMIC DNA]</scope>
    <source>
        <strain evidence="1">1</strain>
        <tissue evidence="1">Leaf</tissue>
    </source>
</reference>
<dbReference type="Proteomes" id="UP000593576">
    <property type="component" value="Unassembled WGS sequence"/>
</dbReference>
<evidence type="ECO:0000313" key="2">
    <source>
        <dbReference type="Proteomes" id="UP000593576"/>
    </source>
</evidence>
<name>A0A7J9M8Y5_GOSSC</name>
<dbReference type="EMBL" id="JABFAF010000009">
    <property type="protein sequence ID" value="MBA0866869.1"/>
    <property type="molecule type" value="Genomic_DNA"/>
</dbReference>
<accession>A0A7J9M8Y5</accession>